<dbReference type="Proteomes" id="UP000663912">
    <property type="component" value="Plasmid pW2_73_1"/>
</dbReference>
<geneLocation type="plasmid" evidence="10 11">
    <name>pW2_73_1</name>
</geneLocation>
<evidence type="ECO:0000313" key="10">
    <source>
        <dbReference type="EMBL" id="QTG03373.1"/>
    </source>
</evidence>
<dbReference type="KEGG" id="arui:G6M88_23250"/>
<feature type="domain" description="HTH lysR-type" evidence="8">
    <location>
        <begin position="1"/>
        <end position="58"/>
    </location>
</feature>
<keyword evidence="12" id="KW-1185">Reference proteome</keyword>
<dbReference type="Proteomes" id="UP000822331">
    <property type="component" value="Unassembled WGS sequence"/>
</dbReference>
<keyword evidence="4" id="KW-0804">Transcription</keyword>
<evidence type="ECO:0000256" key="4">
    <source>
        <dbReference type="ARBA" id="ARBA00023163"/>
    </source>
</evidence>
<dbReference type="Pfam" id="PF03466">
    <property type="entry name" value="LysR_substrate"/>
    <property type="match status" value="1"/>
</dbReference>
<sequence length="291" mass="31460">MDLQDVAIFVEIASGESLSSAARRLGTTPMTASRRLANLEAEVGVRLVHRTTRSVALTVEGEDFLPLARMMLEAELSSRAIFETGRTSIAGTLRLTSPAVFGQNVVIPLVRKLRHSYPSLRVDLTLSDNVLDIVALGLDLALRLAPMRDSGLVARQLAANPRVLLASPDYLASAGTPTTIADLEKHECLALHAMPHWPFDIAGKVELVKVSGGVSSNSVAAVREAAIQGMGLAMLTYWDVKDELQQGRLVEVGLKDGSAEDLAIWAVFPTRQHVPARVRAFIKLLEEALNK</sequence>
<dbReference type="PANTHER" id="PTHR30537:SF5">
    <property type="entry name" value="HTH-TYPE TRANSCRIPTIONAL ACTIVATOR TTDR-RELATED"/>
    <property type="match status" value="1"/>
</dbReference>
<organism evidence="10 11">
    <name type="scientific">Agrobacterium rubi</name>
    <dbReference type="NCBI Taxonomy" id="28099"/>
    <lineage>
        <taxon>Bacteria</taxon>
        <taxon>Pseudomonadati</taxon>
        <taxon>Pseudomonadota</taxon>
        <taxon>Alphaproteobacteria</taxon>
        <taxon>Hyphomicrobiales</taxon>
        <taxon>Rhizobiaceae</taxon>
        <taxon>Rhizobium/Agrobacterium group</taxon>
        <taxon>Agrobacterium</taxon>
    </lineage>
</organism>
<dbReference type="InterPro" id="IPR000847">
    <property type="entry name" value="LysR_HTH_N"/>
</dbReference>
<evidence type="ECO:0000256" key="2">
    <source>
        <dbReference type="ARBA" id="ARBA00023015"/>
    </source>
</evidence>
<dbReference type="FunFam" id="1.10.10.10:FF:000001">
    <property type="entry name" value="LysR family transcriptional regulator"/>
    <property type="match status" value="1"/>
</dbReference>
<keyword evidence="2" id="KW-0805">Transcription regulation</keyword>
<dbReference type="PROSITE" id="PS50931">
    <property type="entry name" value="HTH_LYSR"/>
    <property type="match status" value="1"/>
</dbReference>
<evidence type="ECO:0000259" key="8">
    <source>
        <dbReference type="PROSITE" id="PS50931"/>
    </source>
</evidence>
<dbReference type="GO" id="GO:0003677">
    <property type="term" value="F:DNA binding"/>
    <property type="evidence" value="ECO:0007669"/>
    <property type="project" value="UniProtKB-KW"/>
</dbReference>
<dbReference type="Gene3D" id="3.40.190.290">
    <property type="match status" value="1"/>
</dbReference>
<dbReference type="CDD" id="cd08422">
    <property type="entry name" value="PBP2_CrgA_like"/>
    <property type="match status" value="1"/>
</dbReference>
<evidence type="ECO:0000256" key="6">
    <source>
        <dbReference type="ARBA" id="ARBA00067332"/>
    </source>
</evidence>
<dbReference type="RefSeq" id="WP_065700937.1">
    <property type="nucleotide sequence ID" value="NZ_CP049208.1"/>
</dbReference>
<dbReference type="GO" id="GO:0003700">
    <property type="term" value="F:DNA-binding transcription factor activity"/>
    <property type="evidence" value="ECO:0007669"/>
    <property type="project" value="InterPro"/>
</dbReference>
<dbReference type="InterPro" id="IPR005119">
    <property type="entry name" value="LysR_subst-bd"/>
</dbReference>
<reference evidence="10" key="2">
    <citation type="submission" date="2020-02" db="EMBL/GenBank/DDBJ databases">
        <title>Unexpected conservation and global transmission of agrobacterial virulence plasmids.</title>
        <authorList>
            <person name="Weisberg A.J."/>
            <person name="Davis E.W. II"/>
            <person name="Tabima J.R."/>
            <person name="Belcher M.S."/>
            <person name="Miller M."/>
            <person name="Kuo C.-H."/>
            <person name="Loper J.E."/>
            <person name="Grunwald N.J."/>
            <person name="Putnam M.L."/>
            <person name="Chang J.H."/>
        </authorList>
    </citation>
    <scope>NUCLEOTIDE SEQUENCE</scope>
    <source>
        <strain evidence="10">W2/73</strain>
        <plasmid evidence="10">pW2_73_1</plasmid>
    </source>
</reference>
<evidence type="ECO:0000313" key="11">
    <source>
        <dbReference type="Proteomes" id="UP000663912"/>
    </source>
</evidence>
<keyword evidence="3" id="KW-0238">DNA-binding</keyword>
<dbReference type="PANTHER" id="PTHR30537">
    <property type="entry name" value="HTH-TYPE TRANSCRIPTIONAL REGULATOR"/>
    <property type="match status" value="1"/>
</dbReference>
<dbReference type="Gene3D" id="1.10.10.10">
    <property type="entry name" value="Winged helix-like DNA-binding domain superfamily/Winged helix DNA-binding domain"/>
    <property type="match status" value="1"/>
</dbReference>
<dbReference type="EMBL" id="JAAMCP010000017">
    <property type="protein sequence ID" value="NTF39786.1"/>
    <property type="molecule type" value="Genomic_DNA"/>
</dbReference>
<evidence type="ECO:0000256" key="5">
    <source>
        <dbReference type="ARBA" id="ARBA00054626"/>
    </source>
</evidence>
<dbReference type="AlphaFoldDB" id="A0AAE7RAB5"/>
<evidence type="ECO:0000256" key="1">
    <source>
        <dbReference type="ARBA" id="ARBA00009437"/>
    </source>
</evidence>
<dbReference type="SUPFAM" id="SSF53850">
    <property type="entry name" value="Periplasmic binding protein-like II"/>
    <property type="match status" value="1"/>
</dbReference>
<dbReference type="EMBL" id="CP049208">
    <property type="protein sequence ID" value="QTG03373.1"/>
    <property type="molecule type" value="Genomic_DNA"/>
</dbReference>
<gene>
    <name evidence="9" type="ORF">G6L72_24155</name>
    <name evidence="10" type="ORF">G6M88_23250</name>
</gene>
<protein>
    <recommendedName>
        <fullName evidence="6">HTH-type transcriptional regulator TtuA</fullName>
    </recommendedName>
    <alternativeName>
        <fullName evidence="7">Tartrate utilization transcriptional regulator</fullName>
    </alternativeName>
</protein>
<evidence type="ECO:0000313" key="12">
    <source>
        <dbReference type="Proteomes" id="UP000822331"/>
    </source>
</evidence>
<dbReference type="InterPro" id="IPR036388">
    <property type="entry name" value="WH-like_DNA-bd_sf"/>
</dbReference>
<evidence type="ECO:0000313" key="9">
    <source>
        <dbReference type="EMBL" id="NTF39786.1"/>
    </source>
</evidence>
<evidence type="ECO:0000256" key="3">
    <source>
        <dbReference type="ARBA" id="ARBA00023125"/>
    </source>
</evidence>
<evidence type="ECO:0000256" key="7">
    <source>
        <dbReference type="ARBA" id="ARBA00083243"/>
    </source>
</evidence>
<comment type="function">
    <text evidence="5">Transcriptional regulator of the ttuABCDE tartrate utilization operon.</text>
</comment>
<reference evidence="9 12" key="1">
    <citation type="journal article" date="2020" name="Science">
        <title>Unexpected conservation and global transmission of agrobacterial virulence plasmids.</title>
        <authorList>
            <person name="Weisberg A.J."/>
            <person name="Davis E.W. 2nd"/>
            <person name="Tabima J."/>
            <person name="Belcher M.S."/>
            <person name="Miller M."/>
            <person name="Kuo C.H."/>
            <person name="Loper J.E."/>
            <person name="Grunwald N.J."/>
            <person name="Putnam M.L."/>
            <person name="Chang J.H."/>
        </authorList>
    </citation>
    <scope>NUCLEOTIDE SEQUENCE [LARGE SCALE GENOMIC DNA]</scope>
    <source>
        <strain evidence="9 12">A19/93</strain>
    </source>
</reference>
<dbReference type="SUPFAM" id="SSF46785">
    <property type="entry name" value="Winged helix' DNA-binding domain"/>
    <property type="match status" value="1"/>
</dbReference>
<dbReference type="InterPro" id="IPR036390">
    <property type="entry name" value="WH_DNA-bd_sf"/>
</dbReference>
<comment type="similarity">
    <text evidence="1">Belongs to the LysR transcriptional regulatory family.</text>
</comment>
<keyword evidence="10" id="KW-0614">Plasmid</keyword>
<name>A0AAE7RAB5_9HYPH</name>
<dbReference type="Pfam" id="PF00126">
    <property type="entry name" value="HTH_1"/>
    <property type="match status" value="1"/>
</dbReference>
<dbReference type="InterPro" id="IPR058163">
    <property type="entry name" value="LysR-type_TF_proteobact-type"/>
</dbReference>
<accession>A0AAE7RAB5</accession>
<proteinExistence type="inferred from homology"/>